<proteinExistence type="predicted"/>
<feature type="signal peptide" evidence="1">
    <location>
        <begin position="1"/>
        <end position="20"/>
    </location>
</feature>
<evidence type="ECO:0000313" key="2">
    <source>
        <dbReference type="EMBL" id="RNI34564.1"/>
    </source>
</evidence>
<keyword evidence="3" id="KW-1185">Reference proteome</keyword>
<evidence type="ECO:0000313" key="3">
    <source>
        <dbReference type="Proteomes" id="UP000267223"/>
    </source>
</evidence>
<organism evidence="2 3">
    <name type="scientific">Hanamia caeni</name>
    <dbReference type="NCBI Taxonomy" id="2294116"/>
    <lineage>
        <taxon>Bacteria</taxon>
        <taxon>Pseudomonadati</taxon>
        <taxon>Bacteroidota</taxon>
        <taxon>Chitinophagia</taxon>
        <taxon>Chitinophagales</taxon>
        <taxon>Chitinophagaceae</taxon>
        <taxon>Hanamia</taxon>
    </lineage>
</organism>
<dbReference type="RefSeq" id="WP_123121623.1">
    <property type="nucleotide sequence ID" value="NZ_RJJR01000013.1"/>
</dbReference>
<name>A0A3M9N9V8_9BACT</name>
<evidence type="ECO:0000256" key="1">
    <source>
        <dbReference type="SAM" id="SignalP"/>
    </source>
</evidence>
<sequence>MRLLLNILLLIAFLPFSAAAADDTTNIPISRRIFHDKIKEEQKLADKSDGRLDGVIKVSPNPDVNIQVTDALIRKINVLRNDIEIDNSIPTNNDKVRYLRYVEDLLKSFMLAWKTHKINPSLAPLLVDNFDEIVSANIKGENMTPLIQEVPYEVGAINASIFVDNPGYQESKVALFRKFCKINPDKILQNLGPYVNQPFADSLIIQAFNNSPSQLYTYAQSKNSPQGKLIQGIDDPRIKMVVKLSTQPRALFYFPFLDDLISGKKTIEEIEKVAGTTDANYDSVGYYRLLVKTEIQYYGRMMKGDTPVAMLGANGLLDMLKTKAIQHFITPINVLHESPNPAVRFRALQPLNAQELYYMIVLGENDIYTSSYKYSFDRMIQKMGPTPHGDSLLISLNFDHFKKFIKMAAGYNKLDEFLKTMPQNSDKLMQAFVAKLETKKTLEDAVDVADSYGSITNPELQKSMLQNVEWNEQRCIKEDNERGKKIYGLLKTIFLSADPKNGVDLSKEIGIPPIYTVDYNYLADDSGRIIEQVFFYGDSDGKSSYASYLTSFPRSEWSITQKKEWIEIRSIKGKPILIFANLPLDNETDKDAKAQADLVSYMQSKGLRPSIVIHRGHSYHLPYTIEQLAESAKIIMLGSCGGYQNLKTILKYAPEAHIISTKETGAMNVNKPIIDALDNTLREGKNIDWRQMWAGLQASFNHASQQVRETFEDYIPPQKNLGALFIKAYNKGGGSDDDE</sequence>
<dbReference type="OrthoDB" id="620210at2"/>
<keyword evidence="1" id="KW-0732">Signal</keyword>
<gene>
    <name evidence="2" type="ORF">EFY79_15430</name>
</gene>
<dbReference type="AlphaFoldDB" id="A0A3M9N9V8"/>
<feature type="chain" id="PRO_5018145382" evidence="1">
    <location>
        <begin position="21"/>
        <end position="739"/>
    </location>
</feature>
<reference evidence="2 3" key="1">
    <citation type="submission" date="2018-11" db="EMBL/GenBank/DDBJ databases">
        <title>Draft genome sequence of Ferruginibacter sp. BO-59.</title>
        <authorList>
            <person name="Im W.T."/>
        </authorList>
    </citation>
    <scope>NUCLEOTIDE SEQUENCE [LARGE SCALE GENOMIC DNA]</scope>
    <source>
        <strain evidence="2 3">BO-59</strain>
    </source>
</reference>
<comment type="caution">
    <text evidence="2">The sequence shown here is derived from an EMBL/GenBank/DDBJ whole genome shotgun (WGS) entry which is preliminary data.</text>
</comment>
<dbReference type="EMBL" id="RJJR01000013">
    <property type="protein sequence ID" value="RNI34564.1"/>
    <property type="molecule type" value="Genomic_DNA"/>
</dbReference>
<accession>A0A3M9N9V8</accession>
<protein>
    <submittedName>
        <fullName evidence="2">Uncharacterized protein</fullName>
    </submittedName>
</protein>
<dbReference type="Proteomes" id="UP000267223">
    <property type="component" value="Unassembled WGS sequence"/>
</dbReference>